<feature type="compositionally biased region" description="Polar residues" evidence="1">
    <location>
        <begin position="1"/>
        <end position="15"/>
    </location>
</feature>
<proteinExistence type="predicted"/>
<dbReference type="AlphaFoldDB" id="A0A1E7EQJ4"/>
<reference evidence="3 4" key="1">
    <citation type="submission" date="2016-09" db="EMBL/GenBank/DDBJ databases">
        <title>Extensive genetic diversity and differential bi-allelic expression allows diatom success in the polar Southern Ocean.</title>
        <authorList>
            <consortium name="DOE Joint Genome Institute"/>
            <person name="Mock T."/>
            <person name="Otillar R.P."/>
            <person name="Strauss J."/>
            <person name="Dupont C."/>
            <person name="Frickenhaus S."/>
            <person name="Maumus F."/>
            <person name="Mcmullan M."/>
            <person name="Sanges R."/>
            <person name="Schmutz J."/>
            <person name="Toseland A."/>
            <person name="Valas R."/>
            <person name="Veluchamy A."/>
            <person name="Ward B.J."/>
            <person name="Allen A."/>
            <person name="Barry K."/>
            <person name="Falciatore A."/>
            <person name="Ferrante M."/>
            <person name="Fortunato A.E."/>
            <person name="Gloeckner G."/>
            <person name="Gruber A."/>
            <person name="Hipkin R."/>
            <person name="Janech M."/>
            <person name="Kroth P."/>
            <person name="Leese F."/>
            <person name="Lindquist E."/>
            <person name="Lyon B.R."/>
            <person name="Martin J."/>
            <person name="Mayer C."/>
            <person name="Parker M."/>
            <person name="Quesneville H."/>
            <person name="Raymond J."/>
            <person name="Uhlig C."/>
            <person name="Valentin K.U."/>
            <person name="Worden A.Z."/>
            <person name="Armbrust E.V."/>
            <person name="Bowler C."/>
            <person name="Green B."/>
            <person name="Moulton V."/>
            <person name="Van Oosterhout C."/>
            <person name="Grigoriev I."/>
        </authorList>
    </citation>
    <scope>NUCLEOTIDE SEQUENCE [LARGE SCALE GENOMIC DNA]</scope>
    <source>
        <strain evidence="3 4">CCMP1102</strain>
    </source>
</reference>
<name>A0A1E7EQJ4_9STRA</name>
<keyword evidence="2" id="KW-0812">Transmembrane</keyword>
<keyword evidence="2" id="KW-0472">Membrane</keyword>
<evidence type="ECO:0000256" key="2">
    <source>
        <dbReference type="SAM" id="Phobius"/>
    </source>
</evidence>
<dbReference type="Proteomes" id="UP000095751">
    <property type="component" value="Unassembled WGS sequence"/>
</dbReference>
<dbReference type="EMBL" id="KV784381">
    <property type="protein sequence ID" value="OEU08280.1"/>
    <property type="molecule type" value="Genomic_DNA"/>
</dbReference>
<organism evidence="3 4">
    <name type="scientific">Fragilariopsis cylindrus CCMP1102</name>
    <dbReference type="NCBI Taxonomy" id="635003"/>
    <lineage>
        <taxon>Eukaryota</taxon>
        <taxon>Sar</taxon>
        <taxon>Stramenopiles</taxon>
        <taxon>Ochrophyta</taxon>
        <taxon>Bacillariophyta</taxon>
        <taxon>Bacillariophyceae</taxon>
        <taxon>Bacillariophycidae</taxon>
        <taxon>Bacillariales</taxon>
        <taxon>Bacillariaceae</taxon>
        <taxon>Fragilariopsis</taxon>
    </lineage>
</organism>
<feature type="region of interest" description="Disordered" evidence="1">
    <location>
        <begin position="84"/>
        <end position="110"/>
    </location>
</feature>
<evidence type="ECO:0008006" key="5">
    <source>
        <dbReference type="Google" id="ProtNLM"/>
    </source>
</evidence>
<dbReference type="InParanoid" id="A0A1E7EQJ4"/>
<dbReference type="Gene3D" id="3.40.50.300">
    <property type="entry name" value="P-loop containing nucleotide triphosphate hydrolases"/>
    <property type="match status" value="1"/>
</dbReference>
<dbReference type="KEGG" id="fcy:FRACYDRAFT_250069"/>
<dbReference type="InterPro" id="IPR027417">
    <property type="entry name" value="P-loop_NTPase"/>
</dbReference>
<feature type="region of interest" description="Disordered" evidence="1">
    <location>
        <begin position="519"/>
        <end position="596"/>
    </location>
</feature>
<feature type="region of interest" description="Disordered" evidence="1">
    <location>
        <begin position="324"/>
        <end position="348"/>
    </location>
</feature>
<feature type="compositionally biased region" description="Basic and acidic residues" evidence="1">
    <location>
        <begin position="543"/>
        <end position="567"/>
    </location>
</feature>
<feature type="compositionally biased region" description="Low complexity" evidence="1">
    <location>
        <begin position="399"/>
        <end position="409"/>
    </location>
</feature>
<evidence type="ECO:0000313" key="4">
    <source>
        <dbReference type="Proteomes" id="UP000095751"/>
    </source>
</evidence>
<feature type="compositionally biased region" description="Low complexity" evidence="1">
    <location>
        <begin position="581"/>
        <end position="596"/>
    </location>
</feature>
<feature type="transmembrane region" description="Helical" evidence="2">
    <location>
        <begin position="614"/>
        <end position="631"/>
    </location>
</feature>
<dbReference type="OrthoDB" id="10674061at2759"/>
<evidence type="ECO:0000256" key="1">
    <source>
        <dbReference type="SAM" id="MobiDB-lite"/>
    </source>
</evidence>
<protein>
    <recommendedName>
        <fullName evidence="5">Sulfotransferase domain-containing protein</fullName>
    </recommendedName>
</protein>
<keyword evidence="4" id="KW-1185">Reference proteome</keyword>
<sequence>MNATTKTTAVASSHSRQQKRKDIRKQNQLHQNQNKCTYFIYGQNGEQKSNWIYNAQFLHVGKAGGGTIRERIEKLNFNIEYKHSPIGRNNTQTTETRTASTSTSTTASTSTSAANEKMTYLIGIRDPIDRYISNFYWQGLTLCLEDNSPDNDTDINTDINTYTDTNNSTNTTIMSYNYNDTRKKSEPLHAVTRKPNKYCRLQTKNIPTSTDISNMIHIKYNSNANELAESLCSTESKEQEDAIQDMNMLSHAKHTLWDWLQVTGILQLHTQNNETTSTSSRTSPIYTKNKNVNVAGMVVEHGYDFLQQIDHSIEYAFTNSLLQQQTNSDSSSHQQRQRQHQHQLVAGDHYITTNTAATTAHDIMETKLLNLNNDGDDSTNSNTAANQNQNQRKKVKQHSSFSSSSSSENKQSSIGIQLLDYSNLPWIQKMQHHQRHGLSKKGACCLANHFYWKDYHILFKPTSTSSTSSKSNDIITSTFLGDIVCNYGTSNDKNNNARKSQICIDALNSISQRYRNLQCNNDNEEENEQEEQYDDRDNDNDNNNEKNDAADVDVDIKIKNKDKDHQRQHQHQRQHEVVNNTAASTSTSSPSPLSSLMATSTLTSTETMMMKTTLQMYPCFLMIFFLWLYMVKHYIHNTTSINNRNKPQQKR</sequence>
<feature type="compositionally biased region" description="Acidic residues" evidence="1">
    <location>
        <begin position="522"/>
        <end position="542"/>
    </location>
</feature>
<evidence type="ECO:0000313" key="3">
    <source>
        <dbReference type="EMBL" id="OEU08280.1"/>
    </source>
</evidence>
<gene>
    <name evidence="3" type="ORF">FRACYDRAFT_250069</name>
</gene>
<accession>A0A1E7EQJ4</accession>
<feature type="region of interest" description="Disordered" evidence="1">
    <location>
        <begin position="371"/>
        <end position="409"/>
    </location>
</feature>
<keyword evidence="2" id="KW-1133">Transmembrane helix</keyword>
<feature type="compositionally biased region" description="Low complexity" evidence="1">
    <location>
        <begin position="371"/>
        <end position="390"/>
    </location>
</feature>
<feature type="region of interest" description="Disordered" evidence="1">
    <location>
        <begin position="1"/>
        <end position="29"/>
    </location>
</feature>
<feature type="compositionally biased region" description="Low complexity" evidence="1">
    <location>
        <begin position="91"/>
        <end position="110"/>
    </location>
</feature>